<dbReference type="AlphaFoldDB" id="A0AAV5KU11"/>
<dbReference type="InterPro" id="IPR036691">
    <property type="entry name" value="Endo/exonu/phosph_ase_sf"/>
</dbReference>
<feature type="compositionally biased region" description="Basic and acidic residues" evidence="1">
    <location>
        <begin position="334"/>
        <end position="351"/>
    </location>
</feature>
<dbReference type="Proteomes" id="UP001054252">
    <property type="component" value="Unassembled WGS sequence"/>
</dbReference>
<comment type="caution">
    <text evidence="3">The sequence shown here is derived from an EMBL/GenBank/DDBJ whole genome shotgun (WGS) entry which is preliminary data.</text>
</comment>
<keyword evidence="4" id="KW-1185">Reference proteome</keyword>
<dbReference type="Pfam" id="PF14111">
    <property type="entry name" value="DUF4283"/>
    <property type="match status" value="1"/>
</dbReference>
<organism evidence="3 4">
    <name type="scientific">Rubroshorea leprosula</name>
    <dbReference type="NCBI Taxonomy" id="152421"/>
    <lineage>
        <taxon>Eukaryota</taxon>
        <taxon>Viridiplantae</taxon>
        <taxon>Streptophyta</taxon>
        <taxon>Embryophyta</taxon>
        <taxon>Tracheophyta</taxon>
        <taxon>Spermatophyta</taxon>
        <taxon>Magnoliopsida</taxon>
        <taxon>eudicotyledons</taxon>
        <taxon>Gunneridae</taxon>
        <taxon>Pentapetalae</taxon>
        <taxon>rosids</taxon>
        <taxon>malvids</taxon>
        <taxon>Malvales</taxon>
        <taxon>Dipterocarpaceae</taxon>
        <taxon>Rubroshorea</taxon>
    </lineage>
</organism>
<sequence length="1102" mass="123667">MARSRRNSIPIQLPASSDFTLVHHPVSDGDASSPSVEMLRAKLSAEVKAVTGNLASPTANLGPSSSSAVPTVSSIGAPIAASPTVSTSWADVVANNFDSSTLSYHPPELRDGKIVVKPPCSVYDEGIKSWEDCLVGSFMSLSSPNYEDIVHTVNKLWGKKGKISVTGVGSNTFLFKIPDPATREWILRSKVPWHVNHKTLHLRKWQPGTELTKVKPSKIPIWVKLWNVPMALYTPQGLGYIASAIGVPISLDKNTEQRIQLSFAQVCVEVDLDKVHDLPDSAFVDDDDKSSIEIPFEYTWLPVKCDICKKEGHTSKSCTKQVKPVQKQEWKVVAKKNKDEKTSNEAEKHPDVSASDIQTLQIQIPASQSATCPEKEIQVVQLTSVCASDVPVIASPLVSAPAIQSGAIPTENSFAALDLARQENASLIEPRRTRVASQGVVAATRALLPRQKQSKKSSNSSSEYNADIVVLLETRVQQPKFLDISSFLLPSWVVHCNYEHARLGRIWLLHNPHIRITISNMNFQAIHCHVLDTLTGQYFFLSAIYADPYDDSVRQTLWKELVLISQALPNFFHNQLNEAELHDLTSTGSFYTWTNKKLSEKLDRLMVNEAWLDAFTNSKAEYLPPGCSDHCAGCVEISLPLVSTRRKPFKFFNFWAKHEEFLALVKQTWDSTQVTGCYMFQLCKKLKALKPVLKKLNKKSYGDIQYRLQQERDRLHLIQSDLLASPNEDMAQVVHEQAQKVADLQLAEESFFKQKSRVKWLQEGDNNTTYFHKMVKVRRSHSTIKSLYTLEGRELTSLPEMESEAVQFYQNLLGAVDTNCKIADSDWLKDLLDFQLPSAVCDMLIQPIAAEEIKGIIFHSPSNKAPGPDGYTSEFYIAAWPVVGELVTKAIQEFFDSGKILKEMNSTLITLVPKIPNPTKMTEYRPISCCNLVYKFITKILAERLKKCLSLFISRNQCAFVEGRLMVENVILAQEIVKHYHRQHLSPRCALKIDLMKAFDSIHWEFIFQVLIALGFPAQFIKWLRACITTPMFSVVFNGNLAGYFPGKKGVRQGDPLSPYIFVICMEVLSRMINKAAVEGQIAYHPKCAKVLFGLLGFMLTF</sequence>
<dbReference type="SUPFAM" id="SSF56672">
    <property type="entry name" value="DNA/RNA polymerases"/>
    <property type="match status" value="1"/>
</dbReference>
<feature type="region of interest" description="Disordered" evidence="1">
    <location>
        <begin position="334"/>
        <end position="354"/>
    </location>
</feature>
<dbReference type="PROSITE" id="PS50878">
    <property type="entry name" value="RT_POL"/>
    <property type="match status" value="1"/>
</dbReference>
<dbReference type="CDD" id="cd01650">
    <property type="entry name" value="RT_nLTR_like"/>
    <property type="match status" value="1"/>
</dbReference>
<proteinExistence type="predicted"/>
<evidence type="ECO:0000259" key="2">
    <source>
        <dbReference type="PROSITE" id="PS50878"/>
    </source>
</evidence>
<dbReference type="PANTHER" id="PTHR31635">
    <property type="entry name" value="REVERSE TRANSCRIPTASE DOMAIN-CONTAINING PROTEIN-RELATED"/>
    <property type="match status" value="1"/>
</dbReference>
<dbReference type="InterPro" id="IPR000477">
    <property type="entry name" value="RT_dom"/>
</dbReference>
<reference evidence="3 4" key="1">
    <citation type="journal article" date="2021" name="Commun. Biol.">
        <title>The genome of Shorea leprosula (Dipterocarpaceae) highlights the ecological relevance of drought in aseasonal tropical rainforests.</title>
        <authorList>
            <person name="Ng K.K.S."/>
            <person name="Kobayashi M.J."/>
            <person name="Fawcett J.A."/>
            <person name="Hatakeyama M."/>
            <person name="Paape T."/>
            <person name="Ng C.H."/>
            <person name="Ang C.C."/>
            <person name="Tnah L.H."/>
            <person name="Lee C.T."/>
            <person name="Nishiyama T."/>
            <person name="Sese J."/>
            <person name="O'Brien M.J."/>
            <person name="Copetti D."/>
            <person name="Mohd Noor M.I."/>
            <person name="Ong R.C."/>
            <person name="Putra M."/>
            <person name="Sireger I.Z."/>
            <person name="Indrioko S."/>
            <person name="Kosugi Y."/>
            <person name="Izuno A."/>
            <person name="Isagi Y."/>
            <person name="Lee S.L."/>
            <person name="Shimizu K.K."/>
        </authorList>
    </citation>
    <scope>NUCLEOTIDE SEQUENCE [LARGE SCALE GENOMIC DNA]</scope>
    <source>
        <strain evidence="3">214</strain>
    </source>
</reference>
<dbReference type="InterPro" id="IPR043502">
    <property type="entry name" value="DNA/RNA_pol_sf"/>
</dbReference>
<dbReference type="Pfam" id="PF00078">
    <property type="entry name" value="RVT_1"/>
    <property type="match status" value="1"/>
</dbReference>
<protein>
    <recommendedName>
        <fullName evidence="2">Reverse transcriptase domain-containing protein</fullName>
    </recommendedName>
</protein>
<dbReference type="InterPro" id="IPR025558">
    <property type="entry name" value="DUF4283"/>
</dbReference>
<feature type="domain" description="Reverse transcriptase" evidence="2">
    <location>
        <begin position="893"/>
        <end position="1102"/>
    </location>
</feature>
<evidence type="ECO:0000313" key="4">
    <source>
        <dbReference type="Proteomes" id="UP001054252"/>
    </source>
</evidence>
<evidence type="ECO:0000256" key="1">
    <source>
        <dbReference type="SAM" id="MobiDB-lite"/>
    </source>
</evidence>
<gene>
    <name evidence="3" type="ORF">SLEP1_g37081</name>
</gene>
<accession>A0AAV5KU11</accession>
<dbReference type="EMBL" id="BPVZ01000078">
    <property type="protein sequence ID" value="GKV27971.1"/>
    <property type="molecule type" value="Genomic_DNA"/>
</dbReference>
<dbReference type="Gene3D" id="3.60.10.10">
    <property type="entry name" value="Endonuclease/exonuclease/phosphatase"/>
    <property type="match status" value="1"/>
</dbReference>
<evidence type="ECO:0000313" key="3">
    <source>
        <dbReference type="EMBL" id="GKV27971.1"/>
    </source>
</evidence>
<dbReference type="PANTHER" id="PTHR31635:SF196">
    <property type="entry name" value="REVERSE TRANSCRIPTASE DOMAIN-CONTAINING PROTEIN-RELATED"/>
    <property type="match status" value="1"/>
</dbReference>
<name>A0AAV5KU11_9ROSI</name>
<dbReference type="SUPFAM" id="SSF56219">
    <property type="entry name" value="DNase I-like"/>
    <property type="match status" value="1"/>
</dbReference>